<dbReference type="InterPro" id="IPR013083">
    <property type="entry name" value="Znf_RING/FYVE/PHD"/>
</dbReference>
<dbReference type="STRING" id="329884.A0A4U0Y2Y5"/>
<dbReference type="InterPro" id="IPR000330">
    <property type="entry name" value="SNF2_N"/>
</dbReference>
<dbReference type="SUPFAM" id="SSF52540">
    <property type="entry name" value="P-loop containing nucleoside triphosphate hydrolases"/>
    <property type="match status" value="2"/>
</dbReference>
<dbReference type="GO" id="GO:0005524">
    <property type="term" value="F:ATP binding"/>
    <property type="evidence" value="ECO:0007669"/>
    <property type="project" value="InterPro"/>
</dbReference>
<dbReference type="InterPro" id="IPR001965">
    <property type="entry name" value="Znf_PHD"/>
</dbReference>
<evidence type="ECO:0000256" key="3">
    <source>
        <dbReference type="ARBA" id="ARBA00022771"/>
    </source>
</evidence>
<dbReference type="OrthoDB" id="448448at2759"/>
<dbReference type="AlphaFoldDB" id="A0A4U0Y2Y5"/>
<keyword evidence="3" id="KW-0863">Zinc-finger</keyword>
<feature type="compositionally biased region" description="Basic residues" evidence="7">
    <location>
        <begin position="126"/>
        <end position="143"/>
    </location>
</feature>
<keyword evidence="1" id="KW-0479">Metal-binding</keyword>
<dbReference type="Gene3D" id="3.40.50.10810">
    <property type="entry name" value="Tandem AAA-ATPase domain"/>
    <property type="match status" value="1"/>
</dbReference>
<feature type="compositionally biased region" description="Polar residues" evidence="7">
    <location>
        <begin position="145"/>
        <end position="154"/>
    </location>
</feature>
<dbReference type="Gene3D" id="3.30.40.10">
    <property type="entry name" value="Zinc/RING finger domain, C3HC4 (zinc finger)"/>
    <property type="match status" value="1"/>
</dbReference>
<evidence type="ECO:0000313" key="11">
    <source>
        <dbReference type="Proteomes" id="UP000309340"/>
    </source>
</evidence>
<dbReference type="InterPro" id="IPR019787">
    <property type="entry name" value="Znf_PHD-finger"/>
</dbReference>
<feature type="compositionally biased region" description="Polar residues" evidence="7">
    <location>
        <begin position="25"/>
        <end position="36"/>
    </location>
</feature>
<feature type="compositionally biased region" description="Low complexity" evidence="7">
    <location>
        <begin position="50"/>
        <end position="65"/>
    </location>
</feature>
<accession>A0A4U0Y2Y5</accession>
<dbReference type="SMART" id="SM00487">
    <property type="entry name" value="DEXDc"/>
    <property type="match status" value="1"/>
</dbReference>
<dbReference type="PROSITE" id="PS51194">
    <property type="entry name" value="HELICASE_CTER"/>
    <property type="match status" value="1"/>
</dbReference>
<keyword evidence="2" id="KW-0547">Nucleotide-binding</keyword>
<evidence type="ECO:0000313" key="10">
    <source>
        <dbReference type="EMBL" id="TKA82473.1"/>
    </source>
</evidence>
<dbReference type="InterPro" id="IPR049730">
    <property type="entry name" value="SNF2/RAD54-like_C"/>
</dbReference>
<evidence type="ECO:0000256" key="6">
    <source>
        <dbReference type="ARBA" id="ARBA00022840"/>
    </source>
</evidence>
<keyword evidence="5" id="KW-0862">Zinc</keyword>
<proteinExistence type="predicted"/>
<dbReference type="Pfam" id="PF00628">
    <property type="entry name" value="PHD"/>
    <property type="match status" value="1"/>
</dbReference>
<feature type="region of interest" description="Disordered" evidence="7">
    <location>
        <begin position="24"/>
        <end position="154"/>
    </location>
</feature>
<evidence type="ECO:0000259" key="8">
    <source>
        <dbReference type="PROSITE" id="PS51192"/>
    </source>
</evidence>
<comment type="caution">
    <text evidence="10">The sequence shown here is derived from an EMBL/GenBank/DDBJ whole genome shotgun (WGS) entry which is preliminary data.</text>
</comment>
<evidence type="ECO:0000256" key="1">
    <source>
        <dbReference type="ARBA" id="ARBA00022723"/>
    </source>
</evidence>
<feature type="compositionally biased region" description="Acidic residues" evidence="7">
    <location>
        <begin position="88"/>
        <end position="97"/>
    </location>
</feature>
<dbReference type="GO" id="GO:0008270">
    <property type="term" value="F:zinc ion binding"/>
    <property type="evidence" value="ECO:0007669"/>
    <property type="project" value="UniProtKB-KW"/>
</dbReference>
<dbReference type="InterPro" id="IPR011011">
    <property type="entry name" value="Znf_FYVE_PHD"/>
</dbReference>
<keyword evidence="6" id="KW-0067">ATP-binding</keyword>
<dbReference type="PANTHER" id="PTHR10799">
    <property type="entry name" value="SNF2/RAD54 HELICASE FAMILY"/>
    <property type="match status" value="1"/>
</dbReference>
<reference evidence="10 11" key="1">
    <citation type="submission" date="2017-03" db="EMBL/GenBank/DDBJ databases">
        <title>Genomes of endolithic fungi from Antarctica.</title>
        <authorList>
            <person name="Coleine C."/>
            <person name="Masonjones S."/>
            <person name="Stajich J.E."/>
        </authorList>
    </citation>
    <scope>NUCLEOTIDE SEQUENCE [LARGE SCALE GENOMIC DNA]</scope>
    <source>
        <strain evidence="10 11">CCFEE 5184</strain>
    </source>
</reference>
<feature type="domain" description="Helicase C-terminal" evidence="9">
    <location>
        <begin position="597"/>
        <end position="768"/>
    </location>
</feature>
<keyword evidence="11" id="KW-1185">Reference proteome</keyword>
<protein>
    <recommendedName>
        <fullName evidence="12">ISWI chromatin-remodeling complex ATPase ISW2</fullName>
    </recommendedName>
</protein>
<evidence type="ECO:0000256" key="5">
    <source>
        <dbReference type="ARBA" id="ARBA00022833"/>
    </source>
</evidence>
<evidence type="ECO:0000256" key="2">
    <source>
        <dbReference type="ARBA" id="ARBA00022741"/>
    </source>
</evidence>
<evidence type="ECO:0000256" key="4">
    <source>
        <dbReference type="ARBA" id="ARBA00022801"/>
    </source>
</evidence>
<organism evidence="10 11">
    <name type="scientific">Friedmanniomyces simplex</name>
    <dbReference type="NCBI Taxonomy" id="329884"/>
    <lineage>
        <taxon>Eukaryota</taxon>
        <taxon>Fungi</taxon>
        <taxon>Dikarya</taxon>
        <taxon>Ascomycota</taxon>
        <taxon>Pezizomycotina</taxon>
        <taxon>Dothideomycetes</taxon>
        <taxon>Dothideomycetidae</taxon>
        <taxon>Mycosphaerellales</taxon>
        <taxon>Teratosphaeriaceae</taxon>
        <taxon>Friedmanniomyces</taxon>
    </lineage>
</organism>
<dbReference type="SMART" id="SM00249">
    <property type="entry name" value="PHD"/>
    <property type="match status" value="1"/>
</dbReference>
<dbReference type="FunFam" id="3.40.50.10810:FF:000114">
    <property type="entry name" value="DNA repair protein rad8"/>
    <property type="match status" value="1"/>
</dbReference>
<sequence>MAAELPFETPPRLSDLMLSFGAQKTPASISKMQRQSVGHEMRAKTAVNYAESESSANSSPNSASSFGDPVSSRTSILPGSHEDSNEVSCEDEVESEGDVVQVVQRQSGTRVLPARSTRSQVSYASPKKKHKKGSKKSKSKRNASRLLTSDTTKTATARSALRQGYIDHTKPKRDTFLLVNKKYFLPLLPERNYVGKLEGLQAQQIERTMVEYVAIEEQPQGITATLKPYQLTGLSFLVHMYNNGMSPILGDEMGLGKTLQTLSLFQWLKENEPDAEGTEIRPHLVICPLSVLSSWLSETRKWTPNLNVVRFHGPVAERERIKKELMQAHDSKSIDVVVTTYETFKAEAGWMKRAFVWRYAVLDEGHKIKNDKSDIALALQSLKAEHRLLLTGTPLQNNLKEFWALLHWLIPEVFTDDTHHSFRQAFNLTEGKVSTSFMDDSRRLLELLMLRRMKSSPEVNLGLPEKSEVLLYVPLTPMQRFWYMRLITRSDNATLEELFKGAKDKELQTIKQESDSLDTIPDDAKDTVWSETKEVMQAAIEKEQQDETGGKNKWRKLFNLIAQLRKVCIHPYILHAAMPDPYYLGEHVKSASGKFIVLEKLVEKLVLQEKKKILIFAGWTKTLDLCEDLLALKGGNGGSFRYLRLDGGKGRAERNLGIRLFNDRQSEYQVMLISTRAGGLGLNLATATDVIFMDEDWNPQITLQAEARAHRIGQQNPVTVYKIVTSGTIEEQMMGRIRKKLYLSAKITESMRSIHSTQEHRGKKRKLNEHAADEADSDEPALSTDSLKSLIRQGARALTRPEVDVTAMLGWDFDTMIEECKDKTDDAQIQKHDEKEDDEQAWLNTMEKVETTVFEGKKHQRELMKAEATDLNLSRADRRFGKNTTVMVDGFAINKESMQCADWEAVPTMAGKDPRLAEPVRAKKEAGSLVLCSGCPRAYHMKCLDKEFQSKALGVMNFYCPQHQCVDCGAKTTEAGGMIFRCRWCEKGYCEDCLDWDSTNLIGDNLPEYRMLGCGARAQAWYVECPGCTGRWEGDEGDREAVLRERERIEGEYAVFLEEEQG</sequence>
<dbReference type="GO" id="GO:0016787">
    <property type="term" value="F:hydrolase activity"/>
    <property type="evidence" value="ECO:0007669"/>
    <property type="project" value="UniProtKB-KW"/>
</dbReference>
<dbReference type="InterPro" id="IPR027417">
    <property type="entry name" value="P-loop_NTPase"/>
</dbReference>
<dbReference type="CDD" id="cd17919">
    <property type="entry name" value="DEXHc_Snf"/>
    <property type="match status" value="1"/>
</dbReference>
<dbReference type="Proteomes" id="UP000309340">
    <property type="component" value="Unassembled WGS sequence"/>
</dbReference>
<dbReference type="Pfam" id="PF00176">
    <property type="entry name" value="SNF2-rel_dom"/>
    <property type="match status" value="1"/>
</dbReference>
<dbReference type="Pfam" id="PF00271">
    <property type="entry name" value="Helicase_C"/>
    <property type="match status" value="1"/>
</dbReference>
<evidence type="ECO:0000256" key="7">
    <source>
        <dbReference type="SAM" id="MobiDB-lite"/>
    </source>
</evidence>
<keyword evidence="4" id="KW-0378">Hydrolase</keyword>
<dbReference type="SUPFAM" id="SSF57903">
    <property type="entry name" value="FYVE/PHD zinc finger"/>
    <property type="match status" value="1"/>
</dbReference>
<dbReference type="Gene3D" id="3.40.50.300">
    <property type="entry name" value="P-loop containing nucleotide triphosphate hydrolases"/>
    <property type="match status" value="1"/>
</dbReference>
<feature type="region of interest" description="Disordered" evidence="7">
    <location>
        <begin position="753"/>
        <end position="783"/>
    </location>
</feature>
<dbReference type="CDD" id="cd15566">
    <property type="entry name" value="PHD3_NSD"/>
    <property type="match status" value="1"/>
</dbReference>
<dbReference type="InterPro" id="IPR014001">
    <property type="entry name" value="Helicase_ATP-bd"/>
</dbReference>
<evidence type="ECO:0008006" key="12">
    <source>
        <dbReference type="Google" id="ProtNLM"/>
    </source>
</evidence>
<dbReference type="PROSITE" id="PS51192">
    <property type="entry name" value="HELICASE_ATP_BIND_1"/>
    <property type="match status" value="1"/>
</dbReference>
<evidence type="ECO:0000259" key="9">
    <source>
        <dbReference type="PROSITE" id="PS51194"/>
    </source>
</evidence>
<dbReference type="InterPro" id="IPR038718">
    <property type="entry name" value="SNF2-like_sf"/>
</dbReference>
<dbReference type="InterPro" id="IPR001650">
    <property type="entry name" value="Helicase_C-like"/>
</dbReference>
<dbReference type="CDD" id="cd18793">
    <property type="entry name" value="SF2_C_SNF"/>
    <property type="match status" value="1"/>
</dbReference>
<dbReference type="SMART" id="SM00490">
    <property type="entry name" value="HELICc"/>
    <property type="match status" value="1"/>
</dbReference>
<gene>
    <name evidence="10" type="ORF">B0A55_02177</name>
</gene>
<name>A0A4U0Y2Y5_9PEZI</name>
<feature type="domain" description="Helicase ATP-binding" evidence="8">
    <location>
        <begin position="238"/>
        <end position="412"/>
    </location>
</feature>
<dbReference type="EMBL" id="NAJQ01000034">
    <property type="protein sequence ID" value="TKA82473.1"/>
    <property type="molecule type" value="Genomic_DNA"/>
</dbReference>